<evidence type="ECO:0000256" key="1">
    <source>
        <dbReference type="SAM" id="MobiDB-lite"/>
    </source>
</evidence>
<feature type="region of interest" description="Disordered" evidence="1">
    <location>
        <begin position="21"/>
        <end position="302"/>
    </location>
</feature>
<feature type="compositionally biased region" description="Acidic residues" evidence="1">
    <location>
        <begin position="182"/>
        <end position="197"/>
    </location>
</feature>
<dbReference type="RefSeq" id="WP_121899639.1">
    <property type="nucleotide sequence ID" value="NZ_RCNT01000016.1"/>
</dbReference>
<proteinExistence type="predicted"/>
<dbReference type="AlphaFoldDB" id="A0A3L9Y0N2"/>
<organism evidence="2 3">
    <name type="scientific">Rhodophyticola porphyridii</name>
    <dbReference type="NCBI Taxonomy" id="1852017"/>
    <lineage>
        <taxon>Bacteria</taxon>
        <taxon>Pseudomonadati</taxon>
        <taxon>Pseudomonadota</taxon>
        <taxon>Alphaproteobacteria</taxon>
        <taxon>Rhodobacterales</taxon>
        <taxon>Roseobacteraceae</taxon>
        <taxon>Rhodophyticola</taxon>
    </lineage>
</organism>
<feature type="compositionally biased region" description="Low complexity" evidence="1">
    <location>
        <begin position="251"/>
        <end position="274"/>
    </location>
</feature>
<feature type="compositionally biased region" description="Basic and acidic residues" evidence="1">
    <location>
        <begin position="21"/>
        <end position="40"/>
    </location>
</feature>
<dbReference type="Proteomes" id="UP000281343">
    <property type="component" value="Unassembled WGS sequence"/>
</dbReference>
<name>A0A3L9Y0N2_9RHOB</name>
<feature type="compositionally biased region" description="Acidic residues" evidence="1">
    <location>
        <begin position="79"/>
        <end position="91"/>
    </location>
</feature>
<comment type="caution">
    <text evidence="2">The sequence shown here is derived from an EMBL/GenBank/DDBJ whole genome shotgun (WGS) entry which is preliminary data.</text>
</comment>
<accession>A0A3L9Y0N2</accession>
<sequence length="398" mass="41457">MSDPAKSEAIEDVLSSIRRLVSEHHPDPAGEVEAPSRADAEADTTAAADAAPDGKLVLTPALRVSDPDDPWRPITASTEDPDAHDEDDAAEISDSLATAEPQGQDGAPEMTVAGLTEPDGETTGSAAMAEQPVPADQGDEPETGYDPAPFEPDQGDIDWPDPAGADAALDVAAMRQAREEGPAAEDAEPAETPEETTAEIQMGGHDADMPEAGSEPDLPGTALEAGAAPQDDDAGAPAKVASRPETVADLHPAGHAAGAPAEESIDAVAEAAGPPDDDGVDDIAAADLPGDDRAAEVTPPFFSRSSARDRVVNLNAELDGPKGDDGLEDVEDLGDETGLFSFPGDDREMTIDEEVLREIVSEIVREELQGVLGQRITRNVRKMVRREIRMALAAEELE</sequence>
<dbReference type="EMBL" id="RCNT01000016">
    <property type="protein sequence ID" value="RMA40627.1"/>
    <property type="molecule type" value="Genomic_DNA"/>
</dbReference>
<feature type="compositionally biased region" description="Low complexity" evidence="1">
    <location>
        <begin position="160"/>
        <end position="175"/>
    </location>
</feature>
<evidence type="ECO:0000313" key="2">
    <source>
        <dbReference type="EMBL" id="RMA40627.1"/>
    </source>
</evidence>
<protein>
    <submittedName>
        <fullName evidence="2">Uncharacterized protein</fullName>
    </submittedName>
</protein>
<keyword evidence="3" id="KW-1185">Reference proteome</keyword>
<gene>
    <name evidence="2" type="ORF">D9R08_18715</name>
</gene>
<dbReference type="OrthoDB" id="7875768at2"/>
<reference evidence="2 3" key="1">
    <citation type="submission" date="2018-10" db="EMBL/GenBank/DDBJ databases">
        <authorList>
            <person name="Jung H.S."/>
            <person name="Jeon C.O."/>
        </authorList>
    </citation>
    <scope>NUCLEOTIDE SEQUENCE [LARGE SCALE GENOMIC DNA]</scope>
    <source>
        <strain evidence="2 3">MA-7-27</strain>
    </source>
</reference>
<evidence type="ECO:0000313" key="3">
    <source>
        <dbReference type="Proteomes" id="UP000281343"/>
    </source>
</evidence>